<evidence type="ECO:0000256" key="3">
    <source>
        <dbReference type="ARBA" id="ARBA00022833"/>
    </source>
</evidence>
<gene>
    <name evidence="6" type="ORF">BT63DRAFT_439704</name>
</gene>
<evidence type="ECO:0000313" key="7">
    <source>
        <dbReference type="Proteomes" id="UP000799302"/>
    </source>
</evidence>
<reference evidence="6" key="1">
    <citation type="journal article" date="2020" name="Stud. Mycol.">
        <title>101 Dothideomycetes genomes: a test case for predicting lifestyles and emergence of pathogens.</title>
        <authorList>
            <person name="Haridas S."/>
            <person name="Albert R."/>
            <person name="Binder M."/>
            <person name="Bloem J."/>
            <person name="Labutti K."/>
            <person name="Salamov A."/>
            <person name="Andreopoulos B."/>
            <person name="Baker S."/>
            <person name="Barry K."/>
            <person name="Bills G."/>
            <person name="Bluhm B."/>
            <person name="Cannon C."/>
            <person name="Castanera R."/>
            <person name="Culley D."/>
            <person name="Daum C."/>
            <person name="Ezra D."/>
            <person name="Gonzalez J."/>
            <person name="Henrissat B."/>
            <person name="Kuo A."/>
            <person name="Liang C."/>
            <person name="Lipzen A."/>
            <person name="Lutzoni F."/>
            <person name="Magnuson J."/>
            <person name="Mondo S."/>
            <person name="Nolan M."/>
            <person name="Ohm R."/>
            <person name="Pangilinan J."/>
            <person name="Park H.-J."/>
            <person name="Ramirez L."/>
            <person name="Alfaro M."/>
            <person name="Sun H."/>
            <person name="Tritt A."/>
            <person name="Yoshinaga Y."/>
            <person name="Zwiers L.-H."/>
            <person name="Turgeon B."/>
            <person name="Goodwin S."/>
            <person name="Spatafora J."/>
            <person name="Crous P."/>
            <person name="Grigoriev I."/>
        </authorList>
    </citation>
    <scope>NUCLEOTIDE SEQUENCE</scope>
    <source>
        <strain evidence="6">CBS 115976</strain>
    </source>
</reference>
<dbReference type="EMBL" id="MU004235">
    <property type="protein sequence ID" value="KAF2668948.1"/>
    <property type="molecule type" value="Genomic_DNA"/>
</dbReference>
<keyword evidence="2" id="KW-0479">Metal-binding</keyword>
<dbReference type="GO" id="GO:0016846">
    <property type="term" value="F:carbon-sulfur lyase activity"/>
    <property type="evidence" value="ECO:0007669"/>
    <property type="project" value="InterPro"/>
</dbReference>
<dbReference type="AlphaFoldDB" id="A0A6A6UCW1"/>
<dbReference type="InterPro" id="IPR011057">
    <property type="entry name" value="Mss4-like_sf"/>
</dbReference>
<dbReference type="PROSITE" id="PS51891">
    <property type="entry name" value="CENP_V_GFA"/>
    <property type="match status" value="1"/>
</dbReference>
<dbReference type="Gene3D" id="3.90.1590.10">
    <property type="entry name" value="glutathione-dependent formaldehyde- activating enzyme (gfa)"/>
    <property type="match status" value="1"/>
</dbReference>
<evidence type="ECO:0000259" key="5">
    <source>
        <dbReference type="PROSITE" id="PS51891"/>
    </source>
</evidence>
<name>A0A6A6UCW1_9PEZI</name>
<keyword evidence="7" id="KW-1185">Reference proteome</keyword>
<dbReference type="SUPFAM" id="SSF51316">
    <property type="entry name" value="Mss4-like"/>
    <property type="match status" value="1"/>
</dbReference>
<dbReference type="Proteomes" id="UP000799302">
    <property type="component" value="Unassembled WGS sequence"/>
</dbReference>
<protein>
    <recommendedName>
        <fullName evidence="5">CENP-V/GFA domain-containing protein</fullName>
    </recommendedName>
</protein>
<evidence type="ECO:0000256" key="1">
    <source>
        <dbReference type="ARBA" id="ARBA00005495"/>
    </source>
</evidence>
<dbReference type="GO" id="GO:0046872">
    <property type="term" value="F:metal ion binding"/>
    <property type="evidence" value="ECO:0007669"/>
    <property type="project" value="UniProtKB-KW"/>
</dbReference>
<proteinExistence type="inferred from homology"/>
<dbReference type="PANTHER" id="PTHR33337">
    <property type="entry name" value="GFA DOMAIN-CONTAINING PROTEIN"/>
    <property type="match status" value="1"/>
</dbReference>
<feature type="domain" description="CENP-V/GFA" evidence="5">
    <location>
        <begin position="3"/>
        <end position="124"/>
    </location>
</feature>
<keyword evidence="4" id="KW-0456">Lyase</keyword>
<evidence type="ECO:0000256" key="4">
    <source>
        <dbReference type="ARBA" id="ARBA00023239"/>
    </source>
</evidence>
<evidence type="ECO:0000313" key="6">
    <source>
        <dbReference type="EMBL" id="KAF2668948.1"/>
    </source>
</evidence>
<dbReference type="InterPro" id="IPR006913">
    <property type="entry name" value="CENP-V/GFA"/>
</dbReference>
<sequence>MPLRGECNCGAIVVAVQDPKEGQPSTTTAHCHCTNCRRQSGGNGTYIITKPESEVTVSGTPKAYIDNKTTSGVDMKRWFCGDCGSPVMSTTPAAPGMIYVKMGLFDKVPRVAAHLFTKSKLSWEPSVEGATQFETSP</sequence>
<comment type="similarity">
    <text evidence="1">Belongs to the Gfa family.</text>
</comment>
<accession>A0A6A6UCW1</accession>
<evidence type="ECO:0000256" key="2">
    <source>
        <dbReference type="ARBA" id="ARBA00022723"/>
    </source>
</evidence>
<dbReference type="PANTHER" id="PTHR33337:SF40">
    <property type="entry name" value="CENP-V_GFA DOMAIN-CONTAINING PROTEIN-RELATED"/>
    <property type="match status" value="1"/>
</dbReference>
<dbReference type="Pfam" id="PF04828">
    <property type="entry name" value="GFA"/>
    <property type="match status" value="1"/>
</dbReference>
<keyword evidence="3" id="KW-0862">Zinc</keyword>
<organism evidence="6 7">
    <name type="scientific">Microthyrium microscopicum</name>
    <dbReference type="NCBI Taxonomy" id="703497"/>
    <lineage>
        <taxon>Eukaryota</taxon>
        <taxon>Fungi</taxon>
        <taxon>Dikarya</taxon>
        <taxon>Ascomycota</taxon>
        <taxon>Pezizomycotina</taxon>
        <taxon>Dothideomycetes</taxon>
        <taxon>Dothideomycetes incertae sedis</taxon>
        <taxon>Microthyriales</taxon>
        <taxon>Microthyriaceae</taxon>
        <taxon>Microthyrium</taxon>
    </lineage>
</organism>
<dbReference type="OrthoDB" id="9985472at2759"/>